<proteinExistence type="predicted"/>
<dbReference type="InterPro" id="IPR006517">
    <property type="entry name" value="Phage_terminase_lsu-like_C"/>
</dbReference>
<organism evidence="1 2">
    <name type="scientific">Bacillus mycoides (strain KBAB4)</name>
    <name type="common">Bacillus weihenstephanensis</name>
    <dbReference type="NCBI Taxonomy" id="315730"/>
    <lineage>
        <taxon>Bacteria</taxon>
        <taxon>Bacillati</taxon>
        <taxon>Bacillota</taxon>
        <taxon>Bacilli</taxon>
        <taxon>Bacillales</taxon>
        <taxon>Bacillaceae</taxon>
        <taxon>Bacillus</taxon>
        <taxon>Bacillus cereus group</taxon>
    </lineage>
</organism>
<gene>
    <name evidence="1" type="ordered locus">BcerKBAB4_5343</name>
</gene>
<evidence type="ECO:0000313" key="2">
    <source>
        <dbReference type="Proteomes" id="UP000002154"/>
    </source>
</evidence>
<protein>
    <submittedName>
        <fullName evidence="1">Phage uncharacterized protein</fullName>
    </submittedName>
</protein>
<dbReference type="HOGENOM" id="CLU_029599_0_0_9"/>
<dbReference type="Gene3D" id="3.30.420.240">
    <property type="match status" value="1"/>
</dbReference>
<dbReference type="EMBL" id="CP000906">
    <property type="protein sequence ID" value="ABY46837.1"/>
    <property type="molecule type" value="Genomic_DNA"/>
</dbReference>
<dbReference type="RefSeq" id="WP_012260074.1">
    <property type="nucleotide sequence ID" value="NC_010182.1"/>
</dbReference>
<accession>A9VVM2</accession>
<evidence type="ECO:0000313" key="1">
    <source>
        <dbReference type="EMBL" id="ABY46837.1"/>
    </source>
</evidence>
<reference evidence="1 2" key="1">
    <citation type="journal article" date="2008" name="Chem. Biol. Interact.">
        <title>Extending the Bacillus cereus group genomics to putative food-borne pathogens of different toxicity.</title>
        <authorList>
            <person name="Lapidus A."/>
            <person name="Goltsman E."/>
            <person name="Auger S."/>
            <person name="Galleron N."/>
            <person name="Segurens B."/>
            <person name="Dossat C."/>
            <person name="Land M.L."/>
            <person name="Broussolle V."/>
            <person name="Brillard J."/>
            <person name="Guinebretiere M.H."/>
            <person name="Sanchis V."/>
            <person name="Nguen-The C."/>
            <person name="Lereclus D."/>
            <person name="Richardson P."/>
            <person name="Wincker P."/>
            <person name="Weissenbach J."/>
            <person name="Ehrlich S.D."/>
            <person name="Sorokin A."/>
        </authorList>
    </citation>
    <scope>NUCLEOTIDE SEQUENCE [LARGE SCALE GENOMIC DNA]</scope>
    <source>
        <strain evidence="2">KBAB4</strain>
        <plasmid evidence="1 2">pBWB403</plasmid>
    </source>
</reference>
<dbReference type="KEGG" id="bwe:BcerKBAB4_5343"/>
<dbReference type="Proteomes" id="UP000002154">
    <property type="component" value="Plasmid pBWB403"/>
</dbReference>
<name>A9VVM2_BACMK</name>
<dbReference type="AlphaFoldDB" id="A9VVM2"/>
<dbReference type="NCBIfam" id="TIGR01630">
    <property type="entry name" value="psiM2_ORF9"/>
    <property type="match status" value="1"/>
</dbReference>
<geneLocation type="plasmid" evidence="1 2">
    <name>pBWB403</name>
</geneLocation>
<sequence length="586" mass="67947">MAWNGERFINREERAERIALVKERLATLMQLHKQGDASDYHIEILLNSKEELIRLERIHRAEVDNAYFTMEYLSDGHNPDNEDNIIQNQDDGEQHQPLEEMAGIHKEFFGLCDEVDAGKGVNLGIAAPRGHSKSGIFSNAYALKGILFRQLSHRYILIISETDDLSKKLVSWCNKQLKYNRKLIEDFGCLLYDNPMANEKDNESSFITRENQLVEASSSGKQLRGKRHGALRPTTVITDDPSSANNEGTKEAREKLINWFNAVVMPIGSKTTNQILVGTMVSSTGLLAHVLNRRDFKHCFYDAIVSEPNHPQMWEEYTDLYLHGDGEEHEAFYDKNEVAMMDGVETAWEWRWTYKALMERKANMGTKTFNSEYRNRAFSEDEKYFFTDQFGYYTIQHDPLTDERYCVYEGERYDLADMSISSAWDIAMGKSARSCYNALVTTGRHEATGRIFVLDEYATKEPPHKFMQGIIQRVSSYRPNLLIVETINAQHEFYRQLQEELPRHHLYSTKVIDVKAQKSSKEQRIESLEPYCVNKTLLFNRHHKTLLEQMDAYPFGDYVDSVDALQMSVEYVARPRAVMRDKPLWL</sequence>
<keyword evidence="1" id="KW-0614">Plasmid</keyword>